<dbReference type="Proteomes" id="UP000006833">
    <property type="component" value="Plasmid pDSHI01"/>
</dbReference>
<comment type="similarity">
    <text evidence="7">Belongs to the TRAP transporter large permease family.</text>
</comment>
<feature type="transmembrane region" description="Helical" evidence="7">
    <location>
        <begin position="7"/>
        <end position="30"/>
    </location>
</feature>
<evidence type="ECO:0000313" key="9">
    <source>
        <dbReference type="EMBL" id="ABV95440.1"/>
    </source>
</evidence>
<dbReference type="AlphaFoldDB" id="A8LT73"/>
<feature type="transmembrane region" description="Helical" evidence="7">
    <location>
        <begin position="213"/>
        <end position="231"/>
    </location>
</feature>
<keyword evidence="3 7" id="KW-0997">Cell inner membrane</keyword>
<dbReference type="RefSeq" id="WP_012187098.1">
    <property type="nucleotide sequence ID" value="NC_009955.1"/>
</dbReference>
<keyword evidence="7" id="KW-0813">Transport</keyword>
<evidence type="ECO:0000259" key="8">
    <source>
        <dbReference type="Pfam" id="PF06808"/>
    </source>
</evidence>
<keyword evidence="9" id="KW-0614">Plasmid</keyword>
<feature type="transmembrane region" description="Helical" evidence="7">
    <location>
        <begin position="42"/>
        <end position="63"/>
    </location>
</feature>
<keyword evidence="4 7" id="KW-0812">Transmembrane</keyword>
<protein>
    <recommendedName>
        <fullName evidence="7">TRAP transporter large permease protein</fullName>
    </recommendedName>
</protein>
<evidence type="ECO:0000256" key="4">
    <source>
        <dbReference type="ARBA" id="ARBA00022692"/>
    </source>
</evidence>
<name>A8LT73_DINSH</name>
<evidence type="ECO:0000256" key="2">
    <source>
        <dbReference type="ARBA" id="ARBA00022475"/>
    </source>
</evidence>
<accession>A8LT73</accession>
<evidence type="ECO:0000256" key="1">
    <source>
        <dbReference type="ARBA" id="ARBA00004429"/>
    </source>
</evidence>
<dbReference type="InterPro" id="IPR004681">
    <property type="entry name" value="TRAP_DctM"/>
</dbReference>
<dbReference type="PIRSF" id="PIRSF006066">
    <property type="entry name" value="HI0050"/>
    <property type="match status" value="1"/>
</dbReference>
<proteinExistence type="inferred from homology"/>
<dbReference type="InterPro" id="IPR010656">
    <property type="entry name" value="DctM"/>
</dbReference>
<feature type="transmembrane region" description="Helical" evidence="7">
    <location>
        <begin position="397"/>
        <end position="419"/>
    </location>
</feature>
<dbReference type="Pfam" id="PF06808">
    <property type="entry name" value="DctM"/>
    <property type="match status" value="1"/>
</dbReference>
<feature type="transmembrane region" description="Helical" evidence="7">
    <location>
        <begin position="237"/>
        <end position="253"/>
    </location>
</feature>
<feature type="transmembrane region" description="Helical" evidence="7">
    <location>
        <begin position="265"/>
        <end position="290"/>
    </location>
</feature>
<feature type="transmembrane region" description="Helical" evidence="7">
    <location>
        <begin position="168"/>
        <end position="192"/>
    </location>
</feature>
<dbReference type="GO" id="GO:0005886">
    <property type="term" value="C:plasma membrane"/>
    <property type="evidence" value="ECO:0007669"/>
    <property type="project" value="UniProtKB-SubCell"/>
</dbReference>
<keyword evidence="2" id="KW-1003">Cell membrane</keyword>
<dbReference type="PANTHER" id="PTHR33362">
    <property type="entry name" value="SIALIC ACID TRAP TRANSPORTER PERMEASE PROTEIN SIAT-RELATED"/>
    <property type="match status" value="1"/>
</dbReference>
<dbReference type="GO" id="GO:0022857">
    <property type="term" value="F:transmembrane transporter activity"/>
    <property type="evidence" value="ECO:0007669"/>
    <property type="project" value="UniProtKB-UniRule"/>
</dbReference>
<geneLocation type="plasmid" evidence="9 10">
    <name>pDSHI01</name>
</geneLocation>
<feature type="transmembrane region" description="Helical" evidence="7">
    <location>
        <begin position="132"/>
        <end position="156"/>
    </location>
</feature>
<comment type="function">
    <text evidence="7">Part of the tripartite ATP-independent periplasmic (TRAP) transport system.</text>
</comment>
<feature type="transmembrane region" description="Helical" evidence="7">
    <location>
        <begin position="310"/>
        <end position="341"/>
    </location>
</feature>
<dbReference type="KEGG" id="dsh:Dshi_3709"/>
<reference evidence="10" key="1">
    <citation type="journal article" date="2010" name="ISME J.">
        <title>The complete genome sequence of the algal symbiont Dinoroseobacter shibae: a hitchhiker's guide to life in the sea.</title>
        <authorList>
            <person name="Wagner-Dobler I."/>
            <person name="Ballhausen B."/>
            <person name="Berger M."/>
            <person name="Brinkhoff T."/>
            <person name="Buchholz I."/>
            <person name="Bunk B."/>
            <person name="Cypionka H."/>
            <person name="Daniel R."/>
            <person name="Drepper T."/>
            <person name="Gerdts G."/>
            <person name="Hahnke S."/>
            <person name="Han C."/>
            <person name="Jahn D."/>
            <person name="Kalhoefer D."/>
            <person name="Kiss H."/>
            <person name="Klenk H.P."/>
            <person name="Kyrpides N."/>
            <person name="Liebl W."/>
            <person name="Liesegang H."/>
            <person name="Meincke L."/>
            <person name="Pati A."/>
            <person name="Petersen J."/>
            <person name="Piekarski T."/>
            <person name="Pommerenke C."/>
            <person name="Pradella S."/>
            <person name="Pukall R."/>
            <person name="Rabus R."/>
            <person name="Stackebrandt E."/>
            <person name="Thole S."/>
            <person name="Thompson L."/>
            <person name="Tielen P."/>
            <person name="Tomasch J."/>
            <person name="von Jan M."/>
            <person name="Wanphrut N."/>
            <person name="Wichels A."/>
            <person name="Zech H."/>
            <person name="Simon M."/>
        </authorList>
    </citation>
    <scope>NUCLEOTIDE SEQUENCE [LARGE SCALE GENOMIC DNA]</scope>
    <source>
        <strain evidence="10">DSM 16493 / NCIMB 14021 / DFL 12</strain>
        <plasmid evidence="10">Plasmid pDSHI01</plasmid>
    </source>
</reference>
<comment type="subcellular location">
    <subcellularLocation>
        <location evidence="1 7">Cell inner membrane</location>
        <topology evidence="1 7">Multi-pass membrane protein</topology>
    </subcellularLocation>
</comment>
<evidence type="ECO:0000256" key="5">
    <source>
        <dbReference type="ARBA" id="ARBA00022989"/>
    </source>
</evidence>
<dbReference type="OrthoDB" id="9790209at2"/>
<comment type="caution">
    <text evidence="7">Lacks conserved residue(s) required for the propagation of feature annotation.</text>
</comment>
<keyword evidence="10" id="KW-1185">Reference proteome</keyword>
<feature type="domain" description="TRAP C4-dicarboxylate transport system permease DctM subunit" evidence="8">
    <location>
        <begin position="6"/>
        <end position="414"/>
    </location>
</feature>
<dbReference type="NCBIfam" id="TIGR00786">
    <property type="entry name" value="dctM"/>
    <property type="match status" value="1"/>
</dbReference>
<keyword evidence="5 7" id="KW-1133">Transmembrane helix</keyword>
<feature type="transmembrane region" description="Helical" evidence="7">
    <location>
        <begin position="353"/>
        <end position="377"/>
    </location>
</feature>
<organism evidence="9 10">
    <name type="scientific">Dinoroseobacter shibae (strain DSM 16493 / NCIMB 14021 / DFL 12)</name>
    <dbReference type="NCBI Taxonomy" id="398580"/>
    <lineage>
        <taxon>Bacteria</taxon>
        <taxon>Pseudomonadati</taxon>
        <taxon>Pseudomonadota</taxon>
        <taxon>Alphaproteobacteria</taxon>
        <taxon>Rhodobacterales</taxon>
        <taxon>Roseobacteraceae</taxon>
        <taxon>Dinoroseobacter</taxon>
    </lineage>
</organism>
<keyword evidence="6 7" id="KW-0472">Membrane</keyword>
<dbReference type="PANTHER" id="PTHR33362:SF2">
    <property type="entry name" value="TRAP TRANSPORTER LARGE PERMEASE PROTEIN"/>
    <property type="match status" value="1"/>
</dbReference>
<evidence type="ECO:0000256" key="7">
    <source>
        <dbReference type="RuleBase" id="RU369079"/>
    </source>
</evidence>
<dbReference type="HOGENOM" id="CLU_019824_4_1_5"/>
<evidence type="ECO:0000256" key="6">
    <source>
        <dbReference type="ARBA" id="ARBA00023136"/>
    </source>
</evidence>
<evidence type="ECO:0000256" key="3">
    <source>
        <dbReference type="ARBA" id="ARBA00022519"/>
    </source>
</evidence>
<evidence type="ECO:0000313" key="10">
    <source>
        <dbReference type="Proteomes" id="UP000006833"/>
    </source>
</evidence>
<gene>
    <name evidence="9" type="primary">dctM</name>
    <name evidence="9" type="ordered locus">Dshi_3709</name>
</gene>
<sequence length="420" mass="44456">MVPLSFGLLLFAGVPIALVLAITAMIYIWASGNDVLFLSYPQQLYGGLEKYGLLAIPLFMLVGELMNEGGITKRLVKFASVFVGSLRGGLAYINLVANMFMAAIIGSTNAQIAVMGHVMVPEMVKRGYDRNFAAAVTAAGGLMSPIIPPSMLFVIYGVLAQISIGDMFIAGIIPGLLMGAAFILVVVVLGFFYTYPTEAKLSRGMAVSHILRALPSLSIPVVIIGGIAGGIATPTESAAVASVAAIIVGWAFHREFDPSHIPGMLVRLLASSSMVLFLVATANVFGWIIVYEKIPQNLAAYLVTLTENPIVFMLLLNVMLLLVGTVIDAIAALILVVPIMLPIAMLSYGIDPFHFGVAVCLNLVIGLLTPPVGTALYVTAQVSNCKPMSIMKPLAPFLLAALVILLLVSVWPALTLVLID</sequence>
<dbReference type="EMBL" id="CP000831">
    <property type="protein sequence ID" value="ABV95440.1"/>
    <property type="molecule type" value="Genomic_DNA"/>
</dbReference>
<comment type="subunit">
    <text evidence="7">The complex comprises the extracytoplasmic solute receptor protein and the two transmembrane proteins.</text>
</comment>